<name>A0ABR0SXR2_9HYPO</name>
<protein>
    <submittedName>
        <fullName evidence="1">Uncharacterized protein</fullName>
    </submittedName>
</protein>
<gene>
    <name evidence="1" type="ORF">PT974_02226</name>
</gene>
<comment type="caution">
    <text evidence="1">The sequence shown here is derived from an EMBL/GenBank/DDBJ whole genome shotgun (WGS) entry which is preliminary data.</text>
</comment>
<proteinExistence type="predicted"/>
<evidence type="ECO:0000313" key="2">
    <source>
        <dbReference type="Proteomes" id="UP001338125"/>
    </source>
</evidence>
<evidence type="ECO:0000313" key="1">
    <source>
        <dbReference type="EMBL" id="KAK5996879.1"/>
    </source>
</evidence>
<keyword evidence="2" id="KW-1185">Reference proteome</keyword>
<accession>A0ABR0SXR2</accession>
<organism evidence="1 2">
    <name type="scientific">Cladobotryum mycophilum</name>
    <dbReference type="NCBI Taxonomy" id="491253"/>
    <lineage>
        <taxon>Eukaryota</taxon>
        <taxon>Fungi</taxon>
        <taxon>Dikarya</taxon>
        <taxon>Ascomycota</taxon>
        <taxon>Pezizomycotina</taxon>
        <taxon>Sordariomycetes</taxon>
        <taxon>Hypocreomycetidae</taxon>
        <taxon>Hypocreales</taxon>
        <taxon>Hypocreaceae</taxon>
        <taxon>Cladobotryum</taxon>
    </lineage>
</organism>
<sequence>MDFMTMPDGAEASATLWIRKDRLHTVVSSCEILLRTFGLEWPPEDAAKWLTRVHTEASKPKAQMDPLLRLCYWSGKGKKEEKSSYDVSLQSQAYELDTITVRTPSTHQRASLVTYHIDKADYCRAEEPVTTTVGDLVGALKHHYGR</sequence>
<dbReference type="Proteomes" id="UP001338125">
    <property type="component" value="Unassembled WGS sequence"/>
</dbReference>
<dbReference type="EMBL" id="JAVFKD010000002">
    <property type="protein sequence ID" value="KAK5996879.1"/>
    <property type="molecule type" value="Genomic_DNA"/>
</dbReference>
<reference evidence="1 2" key="1">
    <citation type="submission" date="2024-01" db="EMBL/GenBank/DDBJ databases">
        <title>Complete genome of Cladobotryum mycophilum ATHUM6906.</title>
        <authorList>
            <person name="Christinaki A.C."/>
            <person name="Myridakis A.I."/>
            <person name="Kouvelis V.N."/>
        </authorList>
    </citation>
    <scope>NUCLEOTIDE SEQUENCE [LARGE SCALE GENOMIC DNA]</scope>
    <source>
        <strain evidence="1 2">ATHUM6906</strain>
    </source>
</reference>